<proteinExistence type="predicted"/>
<gene>
    <name evidence="2" type="ORF">IPN02_06745</name>
</gene>
<reference evidence="2 3" key="1">
    <citation type="submission" date="2020-10" db="EMBL/GenBank/DDBJ databases">
        <title>Connecting structure to function with the recovery of over 1000 high-quality activated sludge metagenome-assembled genomes encoding full-length rRNA genes using long-read sequencing.</title>
        <authorList>
            <person name="Singleton C.M."/>
            <person name="Petriglieri F."/>
            <person name="Kristensen J.M."/>
            <person name="Kirkegaard R.H."/>
            <person name="Michaelsen T.Y."/>
            <person name="Andersen M.H."/>
            <person name="Karst S.M."/>
            <person name="Dueholm M.S."/>
            <person name="Nielsen P.H."/>
            <person name="Albertsen M."/>
        </authorList>
    </citation>
    <scope>NUCLEOTIDE SEQUENCE [LARGE SCALE GENOMIC DNA]</scope>
    <source>
        <strain evidence="2">Lyne_18-Q3-R50-59_MAXAC.006</strain>
    </source>
</reference>
<dbReference type="AlphaFoldDB" id="A0A936NCJ9"/>
<sequence length="402" mass="43375">MNSSGARPFSAGPELVTLSHGDKHLMFGANPRASLATDDLGRDIARALVGCDTDAATSLAMSHGAGQEAAGVVSEFQQVLEAIEALPQLETEGSEYQPGTHIRYRLFESGQRIFAGSGFPLAIGYGARGSCLWNRLDLDDPGALLIIGPPPQPLRIRLAGVPWRHELIAALGDLPWELADHDPDDGFWKAQLHLVGGVVGSTRAHLFSVTGHLLGTSRTADPFVASIRGFLDTSRLVAHQGLLTMYAGLVERQSGLMLLPWQEFSRLFRFERRLQRHGWSLLRSQRVLLSQDGSEMYRPPSSNGAPVGSPERGRPTAILVPNRLSLNGRALVAAHFVQLLDRDRRPTPAARAKVAELMLGVDHVGVDTDSDAQLVDAVVEIGRQLDSASSGSLAQRGFLSSE</sequence>
<dbReference type="EMBL" id="JADJZA010000003">
    <property type="protein sequence ID" value="MBK9296542.1"/>
    <property type="molecule type" value="Genomic_DNA"/>
</dbReference>
<accession>A0A936NCJ9</accession>
<comment type="caution">
    <text evidence="2">The sequence shown here is derived from an EMBL/GenBank/DDBJ whole genome shotgun (WGS) entry which is preliminary data.</text>
</comment>
<dbReference type="Proteomes" id="UP000727993">
    <property type="component" value="Unassembled WGS sequence"/>
</dbReference>
<name>A0A936NCJ9_9ACTN</name>
<evidence type="ECO:0000256" key="1">
    <source>
        <dbReference type="SAM" id="MobiDB-lite"/>
    </source>
</evidence>
<evidence type="ECO:0000313" key="3">
    <source>
        <dbReference type="Proteomes" id="UP000727993"/>
    </source>
</evidence>
<evidence type="ECO:0000313" key="2">
    <source>
        <dbReference type="EMBL" id="MBK9296542.1"/>
    </source>
</evidence>
<protein>
    <submittedName>
        <fullName evidence="2">Uncharacterized protein</fullName>
    </submittedName>
</protein>
<feature type="region of interest" description="Disordered" evidence="1">
    <location>
        <begin position="293"/>
        <end position="314"/>
    </location>
</feature>
<organism evidence="2 3">
    <name type="scientific">Candidatus Neomicrothrix subdominans</name>
    <dbReference type="NCBI Taxonomy" id="2954438"/>
    <lineage>
        <taxon>Bacteria</taxon>
        <taxon>Bacillati</taxon>
        <taxon>Actinomycetota</taxon>
        <taxon>Acidimicrobiia</taxon>
        <taxon>Acidimicrobiales</taxon>
        <taxon>Microthrixaceae</taxon>
        <taxon>Candidatus Neomicrothrix</taxon>
    </lineage>
</organism>